<dbReference type="EC" id="4.2.2.-" evidence="1"/>
<keyword evidence="1" id="KW-0456">Lyase</keyword>
<dbReference type="GO" id="GO:0016829">
    <property type="term" value="F:lyase activity"/>
    <property type="evidence" value="ECO:0007669"/>
    <property type="project" value="UniProtKB-KW"/>
</dbReference>
<dbReference type="PANTHER" id="PTHR37423">
    <property type="entry name" value="SOLUBLE LYTIC MUREIN TRANSGLYCOSYLASE-RELATED"/>
    <property type="match status" value="1"/>
</dbReference>
<dbReference type="SUPFAM" id="SSF53955">
    <property type="entry name" value="Lysozyme-like"/>
    <property type="match status" value="1"/>
</dbReference>
<dbReference type="PANTHER" id="PTHR37423:SF5">
    <property type="entry name" value="SOLUBLE LYTIC MUREIN TRANSGLYCOSYLASE"/>
    <property type="match status" value="1"/>
</dbReference>
<dbReference type="Proteomes" id="UP000217696">
    <property type="component" value="Chromosome"/>
</dbReference>
<dbReference type="RefSeq" id="WP_096467181.1">
    <property type="nucleotide sequence ID" value="NZ_AP017312.1"/>
</dbReference>
<dbReference type="Pfam" id="PF01464">
    <property type="entry name" value="SLT"/>
    <property type="match status" value="1"/>
</dbReference>
<gene>
    <name evidence="1" type="primary">slt_2</name>
    <name evidence="1" type="ORF">CB4_03710</name>
</gene>
<evidence type="ECO:0000313" key="2">
    <source>
        <dbReference type="Proteomes" id="UP000217696"/>
    </source>
</evidence>
<dbReference type="InterPro" id="IPR023346">
    <property type="entry name" value="Lysozyme-like_dom_sf"/>
</dbReference>
<proteinExistence type="predicted"/>
<dbReference type="EMBL" id="AP017312">
    <property type="protein sequence ID" value="BAU29510.1"/>
    <property type="molecule type" value="Genomic_DNA"/>
</dbReference>
<dbReference type="Gene3D" id="1.10.530.10">
    <property type="match status" value="1"/>
</dbReference>
<protein>
    <submittedName>
        <fullName evidence="1">Soluble lytic murein transglycosylase</fullName>
        <ecNumber evidence="1">4.2.2.-</ecNumber>
    </submittedName>
</protein>
<dbReference type="KEGG" id="asoc:CB4_03710"/>
<keyword evidence="2" id="KW-1185">Reference proteome</keyword>
<evidence type="ECO:0000313" key="1">
    <source>
        <dbReference type="EMBL" id="BAU29510.1"/>
    </source>
</evidence>
<organism evidence="1 2">
    <name type="scientific">Aneurinibacillus soli</name>
    <dbReference type="NCBI Taxonomy" id="1500254"/>
    <lineage>
        <taxon>Bacteria</taxon>
        <taxon>Bacillati</taxon>
        <taxon>Bacillota</taxon>
        <taxon>Bacilli</taxon>
        <taxon>Bacillales</taxon>
        <taxon>Paenibacillaceae</taxon>
        <taxon>Aneurinibacillus group</taxon>
        <taxon>Aneurinibacillus</taxon>
    </lineage>
</organism>
<accession>A0A0U5BD24</accession>
<name>A0A0U5BD24_9BACL</name>
<dbReference type="OrthoDB" id="9815002at2"/>
<dbReference type="CDD" id="cd16896">
    <property type="entry name" value="LT_Slt70-like"/>
    <property type="match status" value="1"/>
</dbReference>
<sequence>MKWMTRKKLALFATLLVIFILLDAPWTWKLMYPVYYKEEIRKSASQYNVDPYLIMAVIQIESKFDKKRISKKGAVGLMQVMPATADWAIKQAKLSPMASEYLDEPDVNIMLGTWYISFLYEMFERNPYAVLAAYNAGPGNVKRWLDQGRWDGRLETVSNIPFGETRHYVQRAVYYQQRYAKIYDGEF</sequence>
<dbReference type="AlphaFoldDB" id="A0A0U5BD24"/>
<dbReference type="InterPro" id="IPR008258">
    <property type="entry name" value="Transglycosylase_SLT_dom_1"/>
</dbReference>
<reference evidence="1 2" key="1">
    <citation type="submission" date="2015-12" db="EMBL/GenBank/DDBJ databases">
        <title>Genome sequence of Aneurinibacillus soli.</title>
        <authorList>
            <person name="Lee J.S."/>
            <person name="Lee K.C."/>
            <person name="Kim K.K."/>
            <person name="Lee B.W."/>
        </authorList>
    </citation>
    <scope>NUCLEOTIDE SEQUENCE [LARGE SCALE GENOMIC DNA]</scope>
    <source>
        <strain evidence="1 2">CB4</strain>
    </source>
</reference>